<dbReference type="InterPro" id="IPR047416">
    <property type="entry name" value="XPF_nuclease_Mus81"/>
</dbReference>
<feature type="compositionally biased region" description="Basic and acidic residues" evidence="3">
    <location>
        <begin position="1808"/>
        <end position="1839"/>
    </location>
</feature>
<keyword evidence="2" id="KW-0539">Nucleus</keyword>
<dbReference type="GO" id="GO:0046872">
    <property type="term" value="F:metal ion binding"/>
    <property type="evidence" value="ECO:0007669"/>
    <property type="project" value="UniProtKB-UniRule"/>
</dbReference>
<feature type="domain" description="ERCC4" evidence="4">
    <location>
        <begin position="443"/>
        <end position="548"/>
    </location>
</feature>
<dbReference type="CDD" id="cd20074">
    <property type="entry name" value="XPF_nuclease_Mus81"/>
    <property type="match status" value="1"/>
</dbReference>
<name>A0AAN9AUN6_9CAEN</name>
<feature type="region of interest" description="Disordered" evidence="3">
    <location>
        <begin position="1205"/>
        <end position="1247"/>
    </location>
</feature>
<dbReference type="GO" id="GO:0048257">
    <property type="term" value="F:3'-flap endonuclease activity"/>
    <property type="evidence" value="ECO:0007669"/>
    <property type="project" value="TreeGrafter"/>
</dbReference>
<feature type="compositionally biased region" description="Basic and acidic residues" evidence="3">
    <location>
        <begin position="1140"/>
        <end position="1150"/>
    </location>
</feature>
<proteinExistence type="inferred from homology"/>
<keyword evidence="2" id="KW-0255">Endonuclease</keyword>
<accession>A0AAN9AUN6</accession>
<dbReference type="Gene3D" id="1.10.10.10">
    <property type="entry name" value="Winged helix-like DNA-binding domain superfamily/Winged helix DNA-binding domain"/>
    <property type="match status" value="1"/>
</dbReference>
<dbReference type="InterPro" id="IPR006166">
    <property type="entry name" value="ERCC4_domain"/>
</dbReference>
<feature type="region of interest" description="Disordered" evidence="3">
    <location>
        <begin position="877"/>
        <end position="907"/>
    </location>
</feature>
<evidence type="ECO:0000256" key="1">
    <source>
        <dbReference type="ARBA" id="ARBA00022801"/>
    </source>
</evidence>
<dbReference type="GO" id="GO:0000727">
    <property type="term" value="P:double-strand break repair via break-induced replication"/>
    <property type="evidence" value="ECO:0007669"/>
    <property type="project" value="UniProtKB-UniRule"/>
</dbReference>
<dbReference type="Gene3D" id="3.40.50.10130">
    <property type="match status" value="1"/>
</dbReference>
<feature type="compositionally biased region" description="Low complexity" evidence="3">
    <location>
        <begin position="796"/>
        <end position="805"/>
    </location>
</feature>
<dbReference type="GO" id="GO:0000712">
    <property type="term" value="P:resolution of meiotic recombination intermediates"/>
    <property type="evidence" value="ECO:0007669"/>
    <property type="project" value="TreeGrafter"/>
</dbReference>
<feature type="compositionally biased region" description="Acidic residues" evidence="3">
    <location>
        <begin position="834"/>
        <end position="848"/>
    </location>
</feature>
<comment type="cofactor">
    <cofactor evidence="2">
        <name>Mg(2+)</name>
        <dbReference type="ChEBI" id="CHEBI:18420"/>
    </cofactor>
</comment>
<reference evidence="5 6" key="1">
    <citation type="submission" date="2024-02" db="EMBL/GenBank/DDBJ databases">
        <title>Chromosome-scale genome assembly of the rough periwinkle Littorina saxatilis.</title>
        <authorList>
            <person name="De Jode A."/>
            <person name="Faria R."/>
            <person name="Formenti G."/>
            <person name="Sims Y."/>
            <person name="Smith T.P."/>
            <person name="Tracey A."/>
            <person name="Wood J.M.D."/>
            <person name="Zagrodzka Z.B."/>
            <person name="Johannesson K."/>
            <person name="Butlin R.K."/>
            <person name="Leder E.H."/>
        </authorList>
    </citation>
    <scope>NUCLEOTIDE SEQUENCE [LARGE SCALE GENOMIC DNA]</scope>
    <source>
        <strain evidence="5">Snail1</strain>
        <tissue evidence="5">Muscle</tissue>
    </source>
</reference>
<gene>
    <name evidence="5" type="ORF">V1264_007329</name>
</gene>
<feature type="region of interest" description="Disordered" evidence="3">
    <location>
        <begin position="951"/>
        <end position="971"/>
    </location>
</feature>
<dbReference type="InterPro" id="IPR029071">
    <property type="entry name" value="Ubiquitin-like_domsf"/>
</dbReference>
<feature type="region of interest" description="Disordered" evidence="3">
    <location>
        <begin position="1260"/>
        <end position="1281"/>
    </location>
</feature>
<feature type="compositionally biased region" description="Polar residues" evidence="3">
    <location>
        <begin position="1232"/>
        <end position="1245"/>
    </location>
</feature>
<dbReference type="InterPro" id="IPR047417">
    <property type="entry name" value="WHD_MUS81"/>
</dbReference>
<feature type="region of interest" description="Disordered" evidence="3">
    <location>
        <begin position="1752"/>
        <end position="1774"/>
    </location>
</feature>
<keyword evidence="1 2" id="KW-0378">Hydrolase</keyword>
<keyword evidence="2" id="KW-0234">DNA repair</keyword>
<evidence type="ECO:0000259" key="4">
    <source>
        <dbReference type="SMART" id="SM00891"/>
    </source>
</evidence>
<comment type="subunit">
    <text evidence="2">Interacts with EME1.</text>
</comment>
<dbReference type="SMART" id="SM00891">
    <property type="entry name" value="ERCC4"/>
    <property type="match status" value="1"/>
</dbReference>
<keyword evidence="2" id="KW-0227">DNA damage</keyword>
<evidence type="ECO:0000256" key="2">
    <source>
        <dbReference type="RuleBase" id="RU369042"/>
    </source>
</evidence>
<protein>
    <recommendedName>
        <fullName evidence="2">Crossover junction endonuclease MUS81</fullName>
        <ecNumber evidence="2">3.1.22.-</ecNumber>
    </recommendedName>
</protein>
<dbReference type="CDD" id="cd21036">
    <property type="entry name" value="WH_MUS81"/>
    <property type="match status" value="1"/>
</dbReference>
<feature type="region of interest" description="Disordered" evidence="3">
    <location>
        <begin position="1658"/>
        <end position="1697"/>
    </location>
</feature>
<dbReference type="GO" id="GO:0008821">
    <property type="term" value="F:crossover junction DNA endonuclease activity"/>
    <property type="evidence" value="ECO:0007669"/>
    <property type="project" value="UniProtKB-UniRule"/>
</dbReference>
<dbReference type="EC" id="3.1.22.-" evidence="2"/>
<dbReference type="SUPFAM" id="SSF54236">
    <property type="entry name" value="Ubiquitin-like"/>
    <property type="match status" value="1"/>
</dbReference>
<feature type="region of interest" description="Disordered" evidence="3">
    <location>
        <begin position="766"/>
        <end position="850"/>
    </location>
</feature>
<keyword evidence="2" id="KW-0233">DNA recombination</keyword>
<comment type="function">
    <text evidence="2">Interacts with EME1 to form a DNA structure-specific endonuclease with substrate preference for branched DNA structures with a 5'-end at the branch nick. Typical substrates include 3'-flap structures, D-loops, replication forks and nicked Holliday junctions. May be required in mitosis for the processing of stalled or collapsed replication fork intermediates. May be required in meiosis for the repair of meiosis-specific double strand breaks subsequent to single-end invasion (SEI).</text>
</comment>
<dbReference type="PANTHER" id="PTHR13451">
    <property type="entry name" value="CLASS II CROSSOVER JUNCTION ENDONUCLEASE MUS81"/>
    <property type="match status" value="1"/>
</dbReference>
<dbReference type="SUPFAM" id="SSF52980">
    <property type="entry name" value="Restriction endonuclease-like"/>
    <property type="match status" value="1"/>
</dbReference>
<evidence type="ECO:0000313" key="6">
    <source>
        <dbReference type="Proteomes" id="UP001374579"/>
    </source>
</evidence>
<feature type="compositionally biased region" description="Polar residues" evidence="3">
    <location>
        <begin position="882"/>
        <end position="907"/>
    </location>
</feature>
<keyword evidence="2" id="KW-0460">Magnesium</keyword>
<dbReference type="GO" id="GO:0003677">
    <property type="term" value="F:DNA binding"/>
    <property type="evidence" value="ECO:0007669"/>
    <property type="project" value="UniProtKB-UniRule"/>
</dbReference>
<evidence type="ECO:0000313" key="5">
    <source>
        <dbReference type="EMBL" id="KAK7093608.1"/>
    </source>
</evidence>
<organism evidence="5 6">
    <name type="scientific">Littorina saxatilis</name>
    <dbReference type="NCBI Taxonomy" id="31220"/>
    <lineage>
        <taxon>Eukaryota</taxon>
        <taxon>Metazoa</taxon>
        <taxon>Spiralia</taxon>
        <taxon>Lophotrochozoa</taxon>
        <taxon>Mollusca</taxon>
        <taxon>Gastropoda</taxon>
        <taxon>Caenogastropoda</taxon>
        <taxon>Littorinimorpha</taxon>
        <taxon>Littorinoidea</taxon>
        <taxon>Littorinidae</taxon>
        <taxon>Littorina</taxon>
    </lineage>
</organism>
<comment type="similarity">
    <text evidence="2">Belongs to the XPF family.</text>
</comment>
<feature type="compositionally biased region" description="Polar residues" evidence="3">
    <location>
        <begin position="1518"/>
        <end position="1532"/>
    </location>
</feature>
<feature type="region of interest" description="Disordered" evidence="3">
    <location>
        <begin position="1488"/>
        <end position="1577"/>
    </location>
</feature>
<keyword evidence="6" id="KW-1185">Reference proteome</keyword>
<feature type="region of interest" description="Disordered" evidence="3">
    <location>
        <begin position="1077"/>
        <end position="1096"/>
    </location>
</feature>
<dbReference type="InterPro" id="IPR011335">
    <property type="entry name" value="Restrct_endonuc-II-like"/>
</dbReference>
<dbReference type="GO" id="GO:0005634">
    <property type="term" value="C:nucleus"/>
    <property type="evidence" value="ECO:0007669"/>
    <property type="project" value="UniProtKB-SubCell"/>
</dbReference>
<dbReference type="Proteomes" id="UP001374579">
    <property type="component" value="Unassembled WGS sequence"/>
</dbReference>
<comment type="caution">
    <text evidence="5">The sequence shown here is derived from an EMBL/GenBank/DDBJ whole genome shotgun (WGS) entry which is preliminary data.</text>
</comment>
<dbReference type="GO" id="GO:0006308">
    <property type="term" value="P:DNA catabolic process"/>
    <property type="evidence" value="ECO:0007669"/>
    <property type="project" value="UniProtKB-UniRule"/>
</dbReference>
<feature type="region of interest" description="Disordered" evidence="3">
    <location>
        <begin position="1808"/>
        <end position="1851"/>
    </location>
</feature>
<dbReference type="Pfam" id="PF02732">
    <property type="entry name" value="ERCC4"/>
    <property type="match status" value="1"/>
</dbReference>
<feature type="region of interest" description="Disordered" evidence="3">
    <location>
        <begin position="1120"/>
        <end position="1150"/>
    </location>
</feature>
<dbReference type="InterPro" id="IPR033309">
    <property type="entry name" value="Mus81"/>
</dbReference>
<dbReference type="GO" id="GO:0031573">
    <property type="term" value="P:mitotic intra-S DNA damage checkpoint signaling"/>
    <property type="evidence" value="ECO:0007669"/>
    <property type="project" value="TreeGrafter"/>
</dbReference>
<keyword evidence="2" id="KW-0540">Nuclease</keyword>
<comment type="subcellular location">
    <subcellularLocation>
        <location evidence="2">Nucleus</location>
    </subcellularLocation>
</comment>
<feature type="compositionally biased region" description="Basic residues" evidence="3">
    <location>
        <begin position="226"/>
        <end position="236"/>
    </location>
</feature>
<dbReference type="InterPro" id="IPR036388">
    <property type="entry name" value="WH-like_DNA-bd_sf"/>
</dbReference>
<sequence>MANRSIRLYVRTKRTYGPEYFQIPLWYIDVTDFAGCTVGKIKEACRSKKDSKPKVDDLFYQNQSLADDRSVAHYNLPDGAILETTSNPIMVAMIYTKMIEIERERDAHPDDIGVQRWTHKSHIKKQTLLSVLFNAKKLDDVQPPHFPTYDDFVIYLERLGRKGANVNPRYSGRDFVRWFAEYLELDTGQPDPVRSFQARHAARLGLTGPKGAGGEPAATGGDKKGKNPKGKGKQLVKRNPATAPARPRQPKQDRLCEDCEQNLAEIYCESCVGPGGSLGVLLCLECTHQVHRGALRGNHDCKDISEAPRAPRNPQGYCPHPYKAPFAIVLAMTRALSENRQQLSMDEEEIKQRAQPLTDTDLHDKQAGKIMGGFDCIENTLIPKNLIQKEASGRHTYALTQAGRELGQKLDIYDQALQRFLFDSRVPRLPARQNFSVGNQRLVLVVDEHERDLPRLHSLARTAGVKVIVRKLPVADYVWVLTPQSDPAGGVSYEGDHPEQEIMLPVLVERKSWNDLHDTMRFGRWDQQIRKMKACGLLLNFVLIEGCIDDLRQVTHDRKDKLQCDLERLSLEEGFHVGRTSCWSKSSAWLFWMTHLLASAYARGRFQGKTLLFSDLQSRVTRGLREMRAGRVVRPLHPPGPCHVWEADQLVTAIFRESLGEKKMEDTCRSVFQANEVRQLLVLRDMNAFNKNRHTLLYNCLRQASALEACTKDAVTALIEDQLMGNLKGLVHYDVFGFWQLSIQVNHQVYVMRSDTEEDTRKLTDHFSRGQQDGNTGGNNAAGGPTREHILGVPPANQQQNGAAASVTVQPTPSTSRAADEVGAGMGEEPSASLEEEADKTLEEDDFATDSQVEERMLQEALSLSLISSLETLDNDAGLSVSPASPATSIKPHQQQNELQSKSDTLHPTQSLHFTESSQSLDIIPPSISLVTSECFGSFPLSAPLSFAAGQTSKPETVCPDSDRVGTKTQNNNFLPASLNCELRHCRVGQNSRLGPPSDSVEWNPVCESTLACDDAASGVNTQDSLNDAGASYSPLGVSMDDAITIDSQGTDYEPDVDEVESRSAVHEDESLAKRLQEEENAKSCTLAESPTQEESLSILAPVQISQEPPETTCALGSVLSPRRKRRMKTAGERSSSVVPEKKSKSLVESDEELARRLQRELNGETEEGDGHFFLPPECPSGANSAAAYAPETVQIGESCSVKQLHKGPETEGINSESVQRIPNPEHCESLPVSSESVSALTPSTESDEALARRLAQEEKLKVTRKQTHSKELVSGSNKDESCGKNNVIDVNVSSFVDDDEALARRLQLEEELQNGNASTSGIQPASAEMAGALLEREQSPLSTSFGMDTFYIDEDERLARQLQEEEGLERKGAFSLTSTPVVPTKMSTSRLETQKVVGISAVEEDEQRARKLLLLEEGDTGAGISDHLQDDERLARMLQEQETKGSSADMKMDSSIDWINTENQGDVHKLFDGDSKLNVLSQLEEYRKSQEQKYASQNHITKKSPSFTRPSRKGFPASTSTPKRSTKNNPDGVTPGKQKHDTTFPKPGSPVGDAKTGFGRLGKAKHNTSLREDKAAARFSDIKGKTDGQASEKGAALQNFWNALTGDKAKSIKFGSMDTQKTSQQFGGVSGTGAASQFAAKRNIAATVTKSELNDSVDLTDGEDFPGGASFGQSSQGWKESSVLPPASKNKGDIGMNDSIDLTDDDVSFNASCYSKFSAALCDSVCKKDDSAFFSTLSGPKNGERNKEELDFKQENGGEQKLATGAESSGDAVSTEVASNVRCGSCGQKGHNRRFEHCANYYSEKEMTRRQALEEAQRRRAEERARETEERQREEQRALQRLTTTRDGLQRNKEEMMQQIALATQQCATQFQTQLDDIDRLVKSKERKVKAYDARQGRK</sequence>
<feature type="compositionally biased region" description="Polar residues" evidence="3">
    <location>
        <begin position="1493"/>
        <end position="1510"/>
    </location>
</feature>
<feature type="compositionally biased region" description="Polar residues" evidence="3">
    <location>
        <begin position="807"/>
        <end position="817"/>
    </location>
</feature>
<dbReference type="EMBL" id="JBAMIC010000019">
    <property type="protein sequence ID" value="KAK7093608.1"/>
    <property type="molecule type" value="Genomic_DNA"/>
</dbReference>
<feature type="compositionally biased region" description="Polar residues" evidence="3">
    <location>
        <begin position="1083"/>
        <end position="1096"/>
    </location>
</feature>
<evidence type="ECO:0000256" key="3">
    <source>
        <dbReference type="SAM" id="MobiDB-lite"/>
    </source>
</evidence>
<keyword evidence="2" id="KW-0479">Metal-binding</keyword>
<feature type="region of interest" description="Disordered" evidence="3">
    <location>
        <begin position="204"/>
        <end position="254"/>
    </location>
</feature>
<dbReference type="CDD" id="cd19757">
    <property type="entry name" value="Bbox1"/>
    <property type="match status" value="1"/>
</dbReference>
<dbReference type="PANTHER" id="PTHR13451:SF0">
    <property type="entry name" value="CROSSOVER JUNCTION ENDONUCLEASE MUS81"/>
    <property type="match status" value="1"/>
</dbReference>
<dbReference type="GO" id="GO:0048476">
    <property type="term" value="C:Holliday junction resolvase complex"/>
    <property type="evidence" value="ECO:0007669"/>
    <property type="project" value="UniProtKB-UniRule"/>
</dbReference>